<evidence type="ECO:0000313" key="3">
    <source>
        <dbReference type="Proteomes" id="UP000671995"/>
    </source>
</evidence>
<dbReference type="RefSeq" id="WP_210117460.1">
    <property type="nucleotide sequence ID" value="NZ_CP054257.1"/>
</dbReference>
<gene>
    <name evidence="2" type="ORF">HRI96_11410</name>
</gene>
<organism evidence="2 3">
    <name type="scientific">Treponema parvum</name>
    <dbReference type="NCBI Taxonomy" id="138851"/>
    <lineage>
        <taxon>Bacteria</taxon>
        <taxon>Pseudomonadati</taxon>
        <taxon>Spirochaetota</taxon>
        <taxon>Spirochaetia</taxon>
        <taxon>Spirochaetales</taxon>
        <taxon>Treponemataceae</taxon>
        <taxon>Treponema</taxon>
    </lineage>
</organism>
<dbReference type="EMBL" id="CP054257">
    <property type="protein sequence ID" value="QTQ12749.1"/>
    <property type="molecule type" value="Genomic_DNA"/>
</dbReference>
<proteinExistence type="predicted"/>
<dbReference type="InterPro" id="IPR017853">
    <property type="entry name" value="GH"/>
</dbReference>
<dbReference type="Pfam" id="PF00128">
    <property type="entry name" value="Alpha-amylase"/>
    <property type="match status" value="1"/>
</dbReference>
<dbReference type="SUPFAM" id="SSF51445">
    <property type="entry name" value="(Trans)glycosidases"/>
    <property type="match status" value="1"/>
</dbReference>
<dbReference type="GO" id="GO:0005975">
    <property type="term" value="P:carbohydrate metabolic process"/>
    <property type="evidence" value="ECO:0007669"/>
    <property type="project" value="InterPro"/>
</dbReference>
<evidence type="ECO:0000259" key="1">
    <source>
        <dbReference type="SMART" id="SM00642"/>
    </source>
</evidence>
<dbReference type="Proteomes" id="UP000671995">
    <property type="component" value="Chromosome"/>
</dbReference>
<name>A0A975IE00_9SPIR</name>
<dbReference type="AlphaFoldDB" id="A0A975IE00"/>
<sequence>MKKDLPVSYNEFHVSKTVRDMCGFADTLFSSSGNVVFRNIRAVRLFAQKLNALFDAQKTPELKISAGNLNAMGLIDEIFHIVSMIYRRDKYRAAFFEALEALDKKFGKEKVDGMLLCFVENFPSTEVYAKKIFVRDFLNKKAFDQGVRAERENRESVLEELILLYLANENPAFKPFKILFDDSPLKELSIYKDAWTEIKAFFKAKPVFGPFSHDLITMLREPVIFSPNDLRGQLEYIKKHWVPFFPELAEIVSLLLSSLDLLSEEAKAAWRAPNAGGALPDMSAYSYENLMNEYERFSPDREWMPKVVLMAKSVLVWLDQLGKKYNRSITRLDQIPDEEINILADEGFTGLWLIGLWERSSASRRIKQLCGNPEAAASAYSLYDYDIAANIGGWDAINDLRFRLWKRGIRLASDMVPNHTGMDSRWISEKPDLFIQRKDNPFPQYTFNGEDLSHDPRIGIYLEDHYYNRSDCAVVFKRVDKATGDVRYIYHGNDGTGMPWNDTAQIDFLNPAAREEIIQKILHVARNFPIIRFDAAMVLAKKHIRRLWYPEPGRGGDIATRSETQLSTKQFEDAIPQEFWREVVDRVAKEVPDTLLLAEAFWMMEGYFVRTLGMHRVYNSAFMNMLKKEENQKYRDTVKNTLAFDPQVLKRFVNFMNNPDEETAVAQFGKGDKYFGVCTLMVTMPGLPLFGHGQIEGFEEKYGMEYTRAYKYEVPDEGLIERHRKVIFPLMKKRYLFAQIDDFLFFDVWNGSFVNENVFAYSNRCGDEKAVVFYNNKYERAFGTIKQSVPYAVNTGGEGEVQMRSRSIGEGLGLSSEQGRYCIFRDLSSGLWYVRESSDIYRNGLFVSLNGFETQVLLDIREVADAADGKWGILCSNLAGKGVPDLEIAWQELAYKELYEALGAFMSAEFIRSVNGILYPADIPPETESGSAVRMHGGADTAGAAAEGKNSAYADAAENDSAVRAAVGGRTDSAGAAAALKSLNSILGKVKPYALVFYSSAAEFYAKEKTSADNENLKPVGAAKMMSAVKTADSAKPVGSVKPASFMPEKEFRTFSKKAEILVNLAQKSRNLKSSENDALSKFAAENPLSLNALFCLAATGSFAKTSAALKWALPRKFCAFFADAGITAPGLYKDLETMFILGGFTPFKKQKLKNEVSKSLIKKDAYSVAKFMMKSEFSAALCGVNEFGGVLWFNKEASERSLNLFAALNMFELEASVRGDSLAEKQSAVLKMHKMLSDAQKKSEYKVERFLKEFEPNGKPLKTVKEKSAKAVKAPAE</sequence>
<dbReference type="Gene3D" id="3.20.20.80">
    <property type="entry name" value="Glycosidases"/>
    <property type="match status" value="2"/>
</dbReference>
<reference evidence="2" key="2">
    <citation type="journal article" date="2021" name="Microbiol. Resour. Announc.">
        <title>Complete Genome Sequences of Three Human Oral Treponema parvum Isolates.</title>
        <authorList>
            <person name="Zeng H."/>
            <person name="Watt R.M."/>
        </authorList>
    </citation>
    <scope>NUCLEOTIDE SEQUENCE</scope>
    <source>
        <strain evidence="2">ATCC 700773</strain>
    </source>
</reference>
<protein>
    <submittedName>
        <fullName evidence="2">Alpha-amylase</fullName>
    </submittedName>
</protein>
<evidence type="ECO:0000313" key="2">
    <source>
        <dbReference type="EMBL" id="QTQ12749.1"/>
    </source>
</evidence>
<accession>A0A975IE00</accession>
<reference evidence="2" key="1">
    <citation type="submission" date="2020-05" db="EMBL/GenBank/DDBJ databases">
        <authorList>
            <person name="Zeng H."/>
            <person name="Chan Y.K."/>
            <person name="Watt R.M."/>
        </authorList>
    </citation>
    <scope>NUCLEOTIDE SEQUENCE</scope>
    <source>
        <strain evidence="2">ATCC 700773</strain>
    </source>
</reference>
<dbReference type="PANTHER" id="PTHR47786:SF2">
    <property type="entry name" value="GLYCOSYL HYDROLASE FAMILY 13 CATALYTIC DOMAIN-CONTAINING PROTEIN"/>
    <property type="match status" value="1"/>
</dbReference>
<dbReference type="SMART" id="SM00642">
    <property type="entry name" value="Aamy"/>
    <property type="match status" value="1"/>
</dbReference>
<dbReference type="PANTHER" id="PTHR47786">
    <property type="entry name" value="ALPHA-1,4-GLUCAN:MALTOSE-1-PHOSPHATE MALTOSYLTRANSFERASE"/>
    <property type="match status" value="1"/>
</dbReference>
<feature type="domain" description="Glycosyl hydrolase family 13 catalytic" evidence="1">
    <location>
        <begin position="334"/>
        <end position="708"/>
    </location>
</feature>
<dbReference type="InterPro" id="IPR006047">
    <property type="entry name" value="GH13_cat_dom"/>
</dbReference>